<evidence type="ECO:0000256" key="4">
    <source>
        <dbReference type="ARBA" id="ARBA00023136"/>
    </source>
</evidence>
<protein>
    <submittedName>
        <fullName evidence="6">Isoprenylcysteine carboxylmethyltransferase family protein</fullName>
    </submittedName>
</protein>
<dbReference type="GO" id="GO:0012505">
    <property type="term" value="C:endomembrane system"/>
    <property type="evidence" value="ECO:0007669"/>
    <property type="project" value="UniProtKB-SubCell"/>
</dbReference>
<evidence type="ECO:0000313" key="6">
    <source>
        <dbReference type="EMBL" id="TFZ82834.1"/>
    </source>
</evidence>
<dbReference type="Proteomes" id="UP000297890">
    <property type="component" value="Unassembled WGS sequence"/>
</dbReference>
<feature type="transmembrane region" description="Helical" evidence="5">
    <location>
        <begin position="42"/>
        <end position="60"/>
    </location>
</feature>
<keyword evidence="4 5" id="KW-0472">Membrane</keyword>
<accession>A0A4Z0F8Y7</accession>
<evidence type="ECO:0000256" key="1">
    <source>
        <dbReference type="ARBA" id="ARBA00004127"/>
    </source>
</evidence>
<dbReference type="PANTHER" id="PTHR12714:SF9">
    <property type="entry name" value="PROTEIN-S-ISOPRENYLCYSTEINE O-METHYLTRANSFERASE"/>
    <property type="match status" value="1"/>
</dbReference>
<dbReference type="OrthoDB" id="5293276at2"/>
<evidence type="ECO:0000256" key="5">
    <source>
        <dbReference type="SAM" id="Phobius"/>
    </source>
</evidence>
<reference evidence="6 7" key="1">
    <citation type="journal article" date="2019" name="ISME J.">
        <title>Candidatus Macondimonas diazotrophica, a novel gammaproteobacterial genus dominating crude-oil-contaminated coastal sediments.</title>
        <authorList>
            <person name="Karthikeyan S."/>
            <person name="Konstantinidis K."/>
        </authorList>
    </citation>
    <scope>NUCLEOTIDE SEQUENCE [LARGE SCALE GENOMIC DNA]</scope>
    <source>
        <strain evidence="6 7">KTK01</strain>
    </source>
</reference>
<dbReference type="GO" id="GO:0032259">
    <property type="term" value="P:methylation"/>
    <property type="evidence" value="ECO:0007669"/>
    <property type="project" value="UniProtKB-KW"/>
</dbReference>
<dbReference type="EMBL" id="SRIO01000006">
    <property type="protein sequence ID" value="TFZ82834.1"/>
    <property type="molecule type" value="Genomic_DNA"/>
</dbReference>
<keyword evidence="6" id="KW-0808">Transferase</keyword>
<dbReference type="Gene3D" id="1.20.120.1630">
    <property type="match status" value="1"/>
</dbReference>
<dbReference type="AlphaFoldDB" id="A0A4Z0F8Y7"/>
<keyword evidence="6" id="KW-0489">Methyltransferase</keyword>
<comment type="caution">
    <text evidence="6">The sequence shown here is derived from an EMBL/GenBank/DDBJ whole genome shotgun (WGS) entry which is preliminary data.</text>
</comment>
<organism evidence="6 7">
    <name type="scientific">Candidatus Macondimonas diazotrophica</name>
    <dbReference type="NCBI Taxonomy" id="2305248"/>
    <lineage>
        <taxon>Bacteria</taxon>
        <taxon>Pseudomonadati</taxon>
        <taxon>Pseudomonadota</taxon>
        <taxon>Gammaproteobacteria</taxon>
        <taxon>Chromatiales</taxon>
        <taxon>Ectothiorhodospiraceae</taxon>
        <taxon>Candidatus Macondimonas</taxon>
    </lineage>
</organism>
<dbReference type="Pfam" id="PF04191">
    <property type="entry name" value="PEMT"/>
    <property type="match status" value="1"/>
</dbReference>
<evidence type="ECO:0000313" key="7">
    <source>
        <dbReference type="Proteomes" id="UP000297890"/>
    </source>
</evidence>
<keyword evidence="3 5" id="KW-1133">Transmembrane helix</keyword>
<feature type="transmembrane region" description="Helical" evidence="5">
    <location>
        <begin position="21"/>
        <end position="36"/>
    </location>
</feature>
<dbReference type="RefSeq" id="WP_135281504.1">
    <property type="nucleotide sequence ID" value="NZ_SRIO01000006.1"/>
</dbReference>
<name>A0A4Z0F8Y7_9GAMM</name>
<dbReference type="InterPro" id="IPR007318">
    <property type="entry name" value="Phopholipid_MeTrfase"/>
</dbReference>
<evidence type="ECO:0000256" key="3">
    <source>
        <dbReference type="ARBA" id="ARBA00022989"/>
    </source>
</evidence>
<proteinExistence type="predicted"/>
<keyword evidence="2 5" id="KW-0812">Transmembrane</keyword>
<dbReference type="GO" id="GO:0008168">
    <property type="term" value="F:methyltransferase activity"/>
    <property type="evidence" value="ECO:0007669"/>
    <property type="project" value="UniProtKB-KW"/>
</dbReference>
<evidence type="ECO:0000256" key="2">
    <source>
        <dbReference type="ARBA" id="ARBA00022692"/>
    </source>
</evidence>
<sequence>MPSKALHIRHNLAHRRDKYRQFLGIALIALLCVVGAPTTQHVFAVAAGLVMLGMLIRLWASGHIKKDQELAQDGPYALVRHPLYVGNLILLAGFCLASGQWWSYPAAIAVVWGFYPPAIRREDAKLERLFQERWRQWARSTHALIPRFDRLDQCRGGAWSFTQSLRANGEPIIAILLLWGLWTLFQRLV</sequence>
<feature type="transmembrane region" description="Helical" evidence="5">
    <location>
        <begin position="81"/>
        <end position="102"/>
    </location>
</feature>
<dbReference type="PANTHER" id="PTHR12714">
    <property type="entry name" value="PROTEIN-S ISOPRENYLCYSTEINE O-METHYLTRANSFERASE"/>
    <property type="match status" value="1"/>
</dbReference>
<comment type="subcellular location">
    <subcellularLocation>
        <location evidence="1">Endomembrane system</location>
        <topology evidence="1">Multi-pass membrane protein</topology>
    </subcellularLocation>
</comment>
<keyword evidence="7" id="KW-1185">Reference proteome</keyword>
<gene>
    <name evidence="6" type="ORF">E4680_06020</name>
</gene>